<proteinExistence type="predicted"/>
<keyword evidence="1 5" id="KW-0479">Metal-binding</keyword>
<organism evidence="8 9">
    <name type="scientific">Chaetoceros tenuissimus</name>
    <dbReference type="NCBI Taxonomy" id="426638"/>
    <lineage>
        <taxon>Eukaryota</taxon>
        <taxon>Sar</taxon>
        <taxon>Stramenopiles</taxon>
        <taxon>Ochrophyta</taxon>
        <taxon>Bacillariophyta</taxon>
        <taxon>Coscinodiscophyceae</taxon>
        <taxon>Chaetocerotophycidae</taxon>
        <taxon>Chaetocerotales</taxon>
        <taxon>Chaetocerotaceae</taxon>
        <taxon>Chaetoceros</taxon>
    </lineage>
</organism>
<evidence type="ECO:0000256" key="1">
    <source>
        <dbReference type="ARBA" id="ARBA00022723"/>
    </source>
</evidence>
<evidence type="ECO:0000256" key="6">
    <source>
        <dbReference type="SAM" id="MobiDB-lite"/>
    </source>
</evidence>
<keyword evidence="3 5" id="KW-0863">Zinc-finger</keyword>
<evidence type="ECO:0000259" key="7">
    <source>
        <dbReference type="PROSITE" id="PS50103"/>
    </source>
</evidence>
<dbReference type="AlphaFoldDB" id="A0AAD3CSK0"/>
<dbReference type="InterPro" id="IPR000571">
    <property type="entry name" value="Znf_CCCH"/>
</dbReference>
<feature type="zinc finger region" description="C3H1-type" evidence="5">
    <location>
        <begin position="573"/>
        <end position="601"/>
    </location>
</feature>
<evidence type="ECO:0000256" key="3">
    <source>
        <dbReference type="ARBA" id="ARBA00022771"/>
    </source>
</evidence>
<dbReference type="GO" id="GO:0003729">
    <property type="term" value="F:mRNA binding"/>
    <property type="evidence" value="ECO:0007669"/>
    <property type="project" value="InterPro"/>
</dbReference>
<feature type="domain" description="C3H1-type" evidence="7">
    <location>
        <begin position="573"/>
        <end position="601"/>
    </location>
</feature>
<dbReference type="GO" id="GO:0008270">
    <property type="term" value="F:zinc ion binding"/>
    <property type="evidence" value="ECO:0007669"/>
    <property type="project" value="UniProtKB-KW"/>
</dbReference>
<evidence type="ECO:0000313" key="9">
    <source>
        <dbReference type="Proteomes" id="UP001054902"/>
    </source>
</evidence>
<dbReference type="Pfam" id="PF00642">
    <property type="entry name" value="zf-CCCH"/>
    <property type="match status" value="1"/>
</dbReference>
<feature type="domain" description="C3H1-type" evidence="7">
    <location>
        <begin position="524"/>
        <end position="552"/>
    </location>
</feature>
<comment type="caution">
    <text evidence="8">The sequence shown here is derived from an EMBL/GenBank/DDBJ whole genome shotgun (WGS) entry which is preliminary data.</text>
</comment>
<dbReference type="Proteomes" id="UP001054902">
    <property type="component" value="Unassembled WGS sequence"/>
</dbReference>
<accession>A0AAD3CSK0</accession>
<sequence length="1019" mass="111991">MKESMENSFHIAKSKFAGFPGTSSSSDDKSAVKNLFPLLEGVETSNSFDKTQNLGYDGGYENASYELGSKLEAPPGLSTNYLTEASSRYVPSFKSFKKEVEKPKNANLGNSSFGSSLDFLIGGTYDDTGSIASSWKSSCISPATIPSCASSVVGDTSHLLGGRISRKVSYDKDLHVLGTINRKGSIGSDVSLLDEDTFPIRKGSIASFSSPVPSLAASEFSPAPTSISSLQTSQLSLSRSQFVTPSKSSAPIRAPAKKLSSSAKSFEPASAFNPMTPSTFLSSPPVPASTSAFNAVTPSSFLQSPPVPEVSRYDSFYTPRGTNKFSGAYNGTGANMNTTPESLYFTPVEKLVPPPAQCRYPNAKPASLAKDEFTLNESSSLLSTFASKPDTAIANDMPFLSTFGKKKSPSFPYATSTALSSSSSSGAKTEMMKSTSTNHTDPQPAPLSYAQKARVAYKKQNMVASPVRSRRGSTGTRTVPSPPSTGNSPVISPESMDDLAPRIADGVSSPLPQNLKGDPRRQKKIKTELCLFFSRGEKCPFGKKCNYAHGEHELKYTTLEEMDKANLISDVKSYRSYPCFDFVATGACPFHARCGSIHDDRIKGTHEAWLPHCDIAVSSLDTDLVVDKSHHQMICARTQVNPLVQDLLFERRPSLRKDISAACDEEEVEWRDTYSLVCNITNVNPYKGSQAKQLKKKKVSELQRICIASLMGYGSHENNQYVYKPEHLVYDTLCMKLRTQYFKLVSVGDISGTWKLGAALPLDQIVKEISRKEYLLQKGAGDVVAVTELAFGLCGEPASRVSLWMDLPKMEVLSPQEVKRFKRNQARETESNTVSCFPENLQEHTSRPFFKVQPVNNDAVSFSLVSSIIHHRISFLANKTHQVFDDIFLDLKAVDSELREEFVNLKNSIDTWKYPVSKHRRVVSPSTSIPKVRANYDIVEDSNAALVWSSFTSKGRNEKRRLSIFESFSEDDHKVGCCKNTKIAGEKVSSEKENTDMGTMGSFFEEWEKVKSFYEKSRE</sequence>
<keyword evidence="2" id="KW-0677">Repeat</keyword>
<dbReference type="SUPFAM" id="SSF90229">
    <property type="entry name" value="CCCH zinc finger"/>
    <property type="match status" value="1"/>
</dbReference>
<dbReference type="PROSITE" id="PS50103">
    <property type="entry name" value="ZF_C3H1"/>
    <property type="match status" value="2"/>
</dbReference>
<dbReference type="PANTHER" id="PTHR12547">
    <property type="entry name" value="CCCH ZINC FINGER/TIS11-RELATED"/>
    <property type="match status" value="1"/>
</dbReference>
<evidence type="ECO:0000313" key="8">
    <source>
        <dbReference type="EMBL" id="GFH49919.1"/>
    </source>
</evidence>
<name>A0AAD3CSK0_9STRA</name>
<evidence type="ECO:0000256" key="2">
    <source>
        <dbReference type="ARBA" id="ARBA00022737"/>
    </source>
</evidence>
<protein>
    <recommendedName>
        <fullName evidence="7">C3H1-type domain-containing protein</fullName>
    </recommendedName>
</protein>
<dbReference type="InterPro" id="IPR045877">
    <property type="entry name" value="ZFP36-like"/>
</dbReference>
<reference evidence="8 9" key="1">
    <citation type="journal article" date="2021" name="Sci. Rep.">
        <title>The genome of the diatom Chaetoceros tenuissimus carries an ancient integrated fragment of an extant virus.</title>
        <authorList>
            <person name="Hongo Y."/>
            <person name="Kimura K."/>
            <person name="Takaki Y."/>
            <person name="Yoshida Y."/>
            <person name="Baba S."/>
            <person name="Kobayashi G."/>
            <person name="Nagasaki K."/>
            <person name="Hano T."/>
            <person name="Tomaru Y."/>
        </authorList>
    </citation>
    <scope>NUCLEOTIDE SEQUENCE [LARGE SCALE GENOMIC DNA]</scope>
    <source>
        <strain evidence="8 9">NIES-3715</strain>
    </source>
</reference>
<feature type="zinc finger region" description="C3H1-type" evidence="5">
    <location>
        <begin position="524"/>
        <end position="552"/>
    </location>
</feature>
<gene>
    <name evidence="8" type="ORF">CTEN210_06395</name>
</gene>
<keyword evidence="4 5" id="KW-0862">Zinc</keyword>
<keyword evidence="9" id="KW-1185">Reference proteome</keyword>
<dbReference type="Gene3D" id="4.10.1000.10">
    <property type="entry name" value="Zinc finger, CCCH-type"/>
    <property type="match status" value="1"/>
</dbReference>
<dbReference type="EMBL" id="BLLK01000038">
    <property type="protein sequence ID" value="GFH49919.1"/>
    <property type="molecule type" value="Genomic_DNA"/>
</dbReference>
<feature type="region of interest" description="Disordered" evidence="6">
    <location>
        <begin position="414"/>
        <end position="444"/>
    </location>
</feature>
<evidence type="ECO:0000256" key="4">
    <source>
        <dbReference type="ARBA" id="ARBA00022833"/>
    </source>
</evidence>
<feature type="compositionally biased region" description="Polar residues" evidence="6">
    <location>
        <begin position="432"/>
        <end position="441"/>
    </location>
</feature>
<dbReference type="SMART" id="SM00356">
    <property type="entry name" value="ZnF_C3H1"/>
    <property type="match status" value="2"/>
</dbReference>
<dbReference type="InterPro" id="IPR036855">
    <property type="entry name" value="Znf_CCCH_sf"/>
</dbReference>
<evidence type="ECO:0000256" key="5">
    <source>
        <dbReference type="PROSITE-ProRule" id="PRU00723"/>
    </source>
</evidence>
<dbReference type="PANTHER" id="PTHR12547:SF18">
    <property type="entry name" value="PROTEIN TIS11"/>
    <property type="match status" value="1"/>
</dbReference>
<feature type="region of interest" description="Disordered" evidence="6">
    <location>
        <begin position="461"/>
        <end position="520"/>
    </location>
</feature>